<evidence type="ECO:0000256" key="2">
    <source>
        <dbReference type="ARBA" id="ARBA00022688"/>
    </source>
</evidence>
<dbReference type="PANTHER" id="PTHR38683:SF1">
    <property type="entry name" value="CHORISMATE PYRUVATE-LYASE"/>
    <property type="match status" value="1"/>
</dbReference>
<reference evidence="4 5" key="1">
    <citation type="submission" date="2021-03" db="EMBL/GenBank/DDBJ databases">
        <title>Complete Genome of Pseudoalteromonas viridis Strain BBR56, a new biocontrol bacterial candidate.</title>
        <authorList>
            <person name="Handayani D.P."/>
            <person name="Isnansetyo A."/>
            <person name="Istiqomah I."/>
            <person name="Jumina J."/>
        </authorList>
    </citation>
    <scope>NUCLEOTIDE SEQUENCE [LARGE SCALE GENOMIC DNA]</scope>
    <source>
        <strain evidence="4 5">BBR56</strain>
    </source>
</reference>
<dbReference type="Pfam" id="PF04345">
    <property type="entry name" value="Chor_lyase"/>
    <property type="match status" value="1"/>
</dbReference>
<dbReference type="InterPro" id="IPR028978">
    <property type="entry name" value="Chorismate_lyase_/UTRA_dom_sf"/>
</dbReference>
<dbReference type="RefSeq" id="WP_209050879.1">
    <property type="nucleotide sequence ID" value="NZ_CP072425.1"/>
</dbReference>
<evidence type="ECO:0000313" key="5">
    <source>
        <dbReference type="Proteomes" id="UP000665025"/>
    </source>
</evidence>
<proteinExistence type="predicted"/>
<keyword evidence="1" id="KW-0963">Cytoplasm</keyword>
<dbReference type="PANTHER" id="PTHR38683">
    <property type="entry name" value="CHORISMATE PYRUVATE-LYASE"/>
    <property type="match status" value="1"/>
</dbReference>
<organism evidence="4 5">
    <name type="scientific">Pseudoalteromonas viridis</name>
    <dbReference type="NCBI Taxonomy" id="339617"/>
    <lineage>
        <taxon>Bacteria</taxon>
        <taxon>Pseudomonadati</taxon>
        <taxon>Pseudomonadota</taxon>
        <taxon>Gammaproteobacteria</taxon>
        <taxon>Alteromonadales</taxon>
        <taxon>Pseudoalteromonadaceae</taxon>
        <taxon>Pseudoalteromonas</taxon>
    </lineage>
</organism>
<keyword evidence="5" id="KW-1185">Reference proteome</keyword>
<dbReference type="Proteomes" id="UP000665025">
    <property type="component" value="Chromosome 1"/>
</dbReference>
<protein>
    <submittedName>
        <fullName evidence="4">Chorismate lyase</fullName>
        <ecNumber evidence="4">4.1.3.40</ecNumber>
    </submittedName>
</protein>
<evidence type="ECO:0000313" key="4">
    <source>
        <dbReference type="EMBL" id="QTL33787.1"/>
    </source>
</evidence>
<dbReference type="GO" id="GO:0008813">
    <property type="term" value="F:chorismate lyase activity"/>
    <property type="evidence" value="ECO:0007669"/>
    <property type="project" value="UniProtKB-EC"/>
</dbReference>
<name>A0ABX7V2X0_9GAMM</name>
<dbReference type="Gene3D" id="3.40.1410.10">
    <property type="entry name" value="Chorismate lyase-like"/>
    <property type="match status" value="1"/>
</dbReference>
<evidence type="ECO:0000256" key="1">
    <source>
        <dbReference type="ARBA" id="ARBA00022490"/>
    </source>
</evidence>
<keyword evidence="2" id="KW-0831">Ubiquinone biosynthesis</keyword>
<evidence type="ECO:0000256" key="3">
    <source>
        <dbReference type="ARBA" id="ARBA00023239"/>
    </source>
</evidence>
<dbReference type="SUPFAM" id="SSF64288">
    <property type="entry name" value="Chorismate lyase-like"/>
    <property type="match status" value="1"/>
</dbReference>
<sequence length="189" mass="21452">MLSWRGYYLNRITDLFNLPNLLRSSWEPLTRHQDIPDALRPLLCETGSLTALLRKQCRILHVEVLNEQRRQLDGEVQAILGCDSALCREVVLYCDDIPVVYGQSWLPDSAALLGLNNIGNTPLGERLFDQQAWQRGAIEVAMLDKTMLPSCFPLKETSNGDLCYARRSVFTRQNSKVLVCEIFLNGVKV</sequence>
<gene>
    <name evidence="4" type="ORF">J5X90_09150</name>
</gene>
<dbReference type="EMBL" id="CP072425">
    <property type="protein sequence ID" value="QTL33787.1"/>
    <property type="molecule type" value="Genomic_DNA"/>
</dbReference>
<dbReference type="InterPro" id="IPR007440">
    <property type="entry name" value="Chorismate--pyruvate_lyase"/>
</dbReference>
<accession>A0ABX7V2X0</accession>
<dbReference type="EC" id="4.1.3.40" evidence="4"/>
<keyword evidence="3 4" id="KW-0456">Lyase</keyword>